<dbReference type="InterPro" id="IPR051465">
    <property type="entry name" value="Cell_Envelope_Struct_Comp"/>
</dbReference>
<dbReference type="Pfam" id="PF20578">
    <property type="entry name" value="aBig_2"/>
    <property type="match status" value="1"/>
</dbReference>
<dbReference type="EMBL" id="CGIH01000009">
    <property type="protein sequence ID" value="CFX17997.1"/>
    <property type="molecule type" value="Genomic_DNA"/>
</dbReference>
<organism evidence="6 7">
    <name type="scientific">Syntrophomonas zehnderi OL-4</name>
    <dbReference type="NCBI Taxonomy" id="690567"/>
    <lineage>
        <taxon>Bacteria</taxon>
        <taxon>Bacillati</taxon>
        <taxon>Bacillota</taxon>
        <taxon>Clostridia</taxon>
        <taxon>Eubacteriales</taxon>
        <taxon>Syntrophomonadaceae</taxon>
        <taxon>Syntrophomonas</taxon>
    </lineage>
</organism>
<evidence type="ECO:0000256" key="1">
    <source>
        <dbReference type="ARBA" id="ARBA00022737"/>
    </source>
</evidence>
<feature type="chain" id="PRO_5002420517" evidence="3">
    <location>
        <begin position="30"/>
        <end position="1748"/>
    </location>
</feature>
<dbReference type="Proteomes" id="UP000045545">
    <property type="component" value="Unassembled WGS sequence"/>
</dbReference>
<keyword evidence="1" id="KW-0677">Repeat</keyword>
<dbReference type="SUPFAM" id="SSF110296">
    <property type="entry name" value="Oligoxyloglucan reducing end-specific cellobiohydrolase"/>
    <property type="match status" value="2"/>
</dbReference>
<feature type="domain" description="SLH" evidence="5">
    <location>
        <begin position="1632"/>
        <end position="1695"/>
    </location>
</feature>
<keyword evidence="3" id="KW-0732">Signal</keyword>
<dbReference type="RefSeq" id="WP_046495888.1">
    <property type="nucleotide sequence ID" value="NZ_CGIH01000009.1"/>
</dbReference>
<keyword evidence="7" id="KW-1185">Reference proteome</keyword>
<proteinExistence type="predicted"/>
<evidence type="ECO:0000259" key="5">
    <source>
        <dbReference type="PROSITE" id="PS51272"/>
    </source>
</evidence>
<dbReference type="PROSITE" id="PS51145">
    <property type="entry name" value="ZU5"/>
    <property type="match status" value="1"/>
</dbReference>
<dbReference type="Gene3D" id="2.60.220.30">
    <property type="match status" value="1"/>
</dbReference>
<reference evidence="6 7" key="1">
    <citation type="submission" date="2015-03" db="EMBL/GenBank/DDBJ databases">
        <authorList>
            <person name="Murphy D."/>
        </authorList>
    </citation>
    <scope>NUCLEOTIDE SEQUENCE [LARGE SCALE GENOMIC DNA]</scope>
    <source>
        <strain evidence="6 7">OL-4</strain>
    </source>
</reference>
<dbReference type="PROSITE" id="PS51272">
    <property type="entry name" value="SLH"/>
    <property type="match status" value="3"/>
</dbReference>
<dbReference type="STRING" id="690567.732"/>
<feature type="domain" description="SLH" evidence="5">
    <location>
        <begin position="1574"/>
        <end position="1631"/>
    </location>
</feature>
<feature type="domain" description="ZU5" evidence="4">
    <location>
        <begin position="1420"/>
        <end position="1559"/>
    </location>
</feature>
<dbReference type="InterPro" id="IPR001119">
    <property type="entry name" value="SLH_dom"/>
</dbReference>
<dbReference type="OrthoDB" id="1736288at2"/>
<dbReference type="Gene3D" id="2.130.10.10">
    <property type="entry name" value="YVTN repeat-like/Quinoprotein amine dehydrogenase"/>
    <property type="match status" value="2"/>
</dbReference>
<accession>A0A0E4GCN8</accession>
<evidence type="ECO:0000256" key="2">
    <source>
        <dbReference type="SAM" id="MobiDB-lite"/>
    </source>
</evidence>
<evidence type="ECO:0000313" key="7">
    <source>
        <dbReference type="Proteomes" id="UP000045545"/>
    </source>
</evidence>
<dbReference type="InterPro" id="IPR015943">
    <property type="entry name" value="WD40/YVTN_repeat-like_dom_sf"/>
</dbReference>
<dbReference type="PANTHER" id="PTHR43308">
    <property type="entry name" value="OUTER MEMBRANE PROTEIN ALPHA-RELATED"/>
    <property type="match status" value="1"/>
</dbReference>
<evidence type="ECO:0000313" key="6">
    <source>
        <dbReference type="EMBL" id="CFX17997.1"/>
    </source>
</evidence>
<feature type="region of interest" description="Disordered" evidence="2">
    <location>
        <begin position="1414"/>
        <end position="1435"/>
    </location>
</feature>
<dbReference type="InterPro" id="IPR046780">
    <property type="entry name" value="aBig_2"/>
</dbReference>
<feature type="signal peptide" evidence="3">
    <location>
        <begin position="1"/>
        <end position="29"/>
    </location>
</feature>
<evidence type="ECO:0000259" key="4">
    <source>
        <dbReference type="PROSITE" id="PS51145"/>
    </source>
</evidence>
<evidence type="ECO:0000256" key="3">
    <source>
        <dbReference type="SAM" id="SignalP"/>
    </source>
</evidence>
<sequence>MSFKRKFKSWSIILNIAMLFMLWPGGAAVADSDTISVTTEQGLIDTVANAVYAGYTISIDEDISLTSGNLSIGQNITLTSSVGKTLDALANSITIPAGQTVTINGDLEVTGSGTSVIEVAGTGSFTLDGSAAVRQTGSSSSGAIKNNGGTITINGGTVESSHTGINNDNSAGTVTVTSGTVTGTTNAINSYGTLNVSGGTIGSTTNVQNGIRVMDRTTTISNGNINANYYAVSVGTGSTANISISGGIFNASHALSCSKTTTLTGGTFNGKVTTNGNGIIHIDRSSGDDITLSASGVSYSDSGQLRSFLTSLPAVPLTATQNQLSSVQLTGAYEGGSEKVAFAVDDSTDAKLGATVNGSGSTATVNMTPTESGSYKLVLTAAGTGSASGQTFKLTLPVTVTAASLTPLAAPTGLVWDTTTPGKAKWNAVTAAASYSVQLYKGGTAQGSAASVASDTLEHDFTADITTTGTYTFKVIAVGNGTTNSDSPESAASPGYSYTTAPAGTTGNPVWSYSSPLPSSSRIINMKVLDGKFWAVGENGTLLRSEEGVNWEKINIGNPANLLRLEGITYGDGTYMLVGRLDEYASAIYTSTDGTTWTEKAAIPHNLRDVAFGDGKFVAVGRPGKIMVSNDNGASWQTIVPVYPDKKSYYLQSITYADGKFVAVGMGSDTGQDKGGIMTSADGVNWEFPYTDANNYIRDVAYGGGNFVAVGGKDSGPPFICTSPNGTIWSPQDASALTFSSLYAVKYAGGKFVAVGRTHSGYSAYAATSTNGSAWSDNTASGLPGFNTLASNDTSWVATNGMGNIYRSSDGPTSWNYMTKGSTNTLNDVAYNGSDLYVAVGEAGTIQTSGDGVTWTIQTSGTTQNLNKVDFLGGQFIAVGKNGTILTSSDGASWTAQTSGTNLELYGIAFDGSGKYVVVGGDNIWERVILTSVDAKTWNIILPSNIIVSLSTVAFGDGVFITLTRNGAAFTSADGATWTAAGSFSGYPRDLIYAGGKFAAVGGSGAIYLSDDQGSSWTIVKSDFDQYNRSIAYGGGNFIAVGDLGNIIASADGGTTWYRQPSGLEQNPHSYENDFYTDLKGVTAGNNCFMAVGASGLVLKSDMAAVSNEADAHDVAIAKSVLYFDKLKHNADNDGGQISRGMNLMTALSAPTDVPPGSGALTVDISWHSSKPTVISNNGNVTRPTFEQGDQVVYLTATFTKGAAVDTKTFIVRVVANEYVAPLTDAQRVAAAKAALGDGTVTVPAGADQAAKTAAVQSYVNGLLAAVPDAEGVAAMVTYNSGTGEYDVALSKGVASDSRSIDILIIETADPDNIIVGKALTEVENATYGSISQGAATSEAAIKAAIRAIAIAALSNNSVTVTVNTVSYSQPVAGTAANPSGTNGSYAFTVTVSKGAVSLTTAQKTVAISATAYTSPGSSGGGSSSSTPSGTLVTSSGSNVSHSGVALSFPAGAVESDVWVQVREAALTSGMSLPGDSQLISKVLDIVKDKSGNFAKPVTVTMSFNRSQIDPDKYDIKICYFDEEKGQWVELDNIEVDMGNGKVSGQVKHFTKFAVFATPKAVEKEEVPTPEPQLEFKLPGDIAGHWAQDSIVKLIQNGVINGYTNGSFQPEKEVSRAEFTVMLVKALKLESKQGTVFKDTAGHWAKDSIATASAHGIISGYDQNSFGPDNRMTREQAAVIIARAAKLKAGGQVLSFNDAKQVSPWALSGVTAVVGNSYMSGYPDNSFRPQGFTSRAEAAVIIAQLLKM</sequence>
<name>A0A0E4GCN8_9FIRM</name>
<gene>
    <name evidence="6" type="ORF">732</name>
</gene>
<dbReference type="PANTHER" id="PTHR43308:SF5">
    <property type="entry name" value="S-LAYER PROTEIN _ PEPTIDOGLYCAN ENDO-BETA-N-ACETYLGLUCOSAMINIDASE"/>
    <property type="match status" value="1"/>
</dbReference>
<feature type="compositionally biased region" description="Low complexity" evidence="2">
    <location>
        <begin position="1424"/>
        <end position="1435"/>
    </location>
</feature>
<dbReference type="InterPro" id="IPR000906">
    <property type="entry name" value="ZU5_dom"/>
</dbReference>
<dbReference type="Pfam" id="PF00395">
    <property type="entry name" value="SLH"/>
    <property type="match status" value="3"/>
</dbReference>
<feature type="domain" description="SLH" evidence="5">
    <location>
        <begin position="1696"/>
        <end position="1748"/>
    </location>
</feature>
<protein>
    <submittedName>
        <fullName evidence="6">S-layer homology domain</fullName>
    </submittedName>
</protein>